<evidence type="ECO:0000256" key="7">
    <source>
        <dbReference type="ARBA" id="ARBA00023136"/>
    </source>
</evidence>
<comment type="subcellular location">
    <subcellularLocation>
        <location evidence="1">Cell membrane</location>
    </subcellularLocation>
</comment>
<protein>
    <recommendedName>
        <fullName evidence="9">Pycsar effector protein domain-containing protein</fullName>
    </recommendedName>
</protein>
<feature type="transmembrane region" description="Helical" evidence="8">
    <location>
        <begin position="39"/>
        <end position="60"/>
    </location>
</feature>
<reference evidence="10 11" key="1">
    <citation type="submission" date="2021-03" db="EMBL/GenBank/DDBJ databases">
        <title>Sequencing the genomes of 1000 actinobacteria strains.</title>
        <authorList>
            <person name="Klenk H.-P."/>
        </authorList>
    </citation>
    <scope>NUCLEOTIDE SEQUENCE [LARGE SCALE GENOMIC DNA]</scope>
    <source>
        <strain evidence="10 11">DSM 18824</strain>
    </source>
</reference>
<proteinExistence type="predicted"/>
<sequence>MRSRSLAGHRRIPACTETATAERLLAEVRAEAVNADSKASILIAAMGVGLAALAGIRPQQGGPDRWWTVGCCLSAAAFVLLLAALAPRRGRRRRQVQGLSHFGDIRTAASSGRLPQALRWTEQHAEAGLLTALDAVSRIVVIKYRLITAAVACCALALPALAVGAVR</sequence>
<evidence type="ECO:0000256" key="5">
    <source>
        <dbReference type="ARBA" id="ARBA00022989"/>
    </source>
</evidence>
<evidence type="ECO:0000256" key="8">
    <source>
        <dbReference type="SAM" id="Phobius"/>
    </source>
</evidence>
<keyword evidence="5 8" id="KW-1133">Transmembrane helix</keyword>
<gene>
    <name evidence="10" type="ORF">JOF29_002733</name>
</gene>
<comment type="caution">
    <text evidence="10">The sequence shown here is derived from an EMBL/GenBank/DDBJ whole genome shotgun (WGS) entry which is preliminary data.</text>
</comment>
<feature type="transmembrane region" description="Helical" evidence="8">
    <location>
        <begin position="66"/>
        <end position="86"/>
    </location>
</feature>
<feature type="transmembrane region" description="Helical" evidence="8">
    <location>
        <begin position="146"/>
        <end position="166"/>
    </location>
</feature>
<accession>A0ABS4UJ19</accession>
<name>A0ABS4UJ19_9ACTN</name>
<dbReference type="Pfam" id="PF18967">
    <property type="entry name" value="PycTM"/>
    <property type="match status" value="1"/>
</dbReference>
<evidence type="ECO:0000313" key="10">
    <source>
        <dbReference type="EMBL" id="MBP2351650.1"/>
    </source>
</evidence>
<feature type="domain" description="Pycsar effector protein" evidence="9">
    <location>
        <begin position="21"/>
        <end position="164"/>
    </location>
</feature>
<dbReference type="InterPro" id="IPR043760">
    <property type="entry name" value="PycTM_dom"/>
</dbReference>
<organism evidence="10 11">
    <name type="scientific">Kribbella aluminosa</name>
    <dbReference type="NCBI Taxonomy" id="416017"/>
    <lineage>
        <taxon>Bacteria</taxon>
        <taxon>Bacillati</taxon>
        <taxon>Actinomycetota</taxon>
        <taxon>Actinomycetes</taxon>
        <taxon>Propionibacteriales</taxon>
        <taxon>Kribbellaceae</taxon>
        <taxon>Kribbella</taxon>
    </lineage>
</organism>
<evidence type="ECO:0000256" key="3">
    <source>
        <dbReference type="ARBA" id="ARBA00022692"/>
    </source>
</evidence>
<keyword evidence="11" id="KW-1185">Reference proteome</keyword>
<dbReference type="Proteomes" id="UP000755585">
    <property type="component" value="Unassembled WGS sequence"/>
</dbReference>
<evidence type="ECO:0000256" key="1">
    <source>
        <dbReference type="ARBA" id="ARBA00004236"/>
    </source>
</evidence>
<evidence type="ECO:0000256" key="2">
    <source>
        <dbReference type="ARBA" id="ARBA00022475"/>
    </source>
</evidence>
<evidence type="ECO:0000256" key="4">
    <source>
        <dbReference type="ARBA" id="ARBA00022741"/>
    </source>
</evidence>
<dbReference type="RefSeq" id="WP_209694529.1">
    <property type="nucleotide sequence ID" value="NZ_BAAAVU010000013.1"/>
</dbReference>
<keyword evidence="4" id="KW-0547">Nucleotide-binding</keyword>
<evidence type="ECO:0000313" key="11">
    <source>
        <dbReference type="Proteomes" id="UP000755585"/>
    </source>
</evidence>
<keyword evidence="6" id="KW-0051">Antiviral defense</keyword>
<keyword evidence="7 8" id="KW-0472">Membrane</keyword>
<dbReference type="EMBL" id="JAGINT010000001">
    <property type="protein sequence ID" value="MBP2351650.1"/>
    <property type="molecule type" value="Genomic_DNA"/>
</dbReference>
<keyword evidence="3 8" id="KW-0812">Transmembrane</keyword>
<evidence type="ECO:0000259" key="9">
    <source>
        <dbReference type="Pfam" id="PF18967"/>
    </source>
</evidence>
<evidence type="ECO:0000256" key="6">
    <source>
        <dbReference type="ARBA" id="ARBA00023118"/>
    </source>
</evidence>
<keyword evidence="2" id="KW-1003">Cell membrane</keyword>